<proteinExistence type="predicted"/>
<gene>
    <name evidence="2" type="ORF">I316_03704</name>
</gene>
<dbReference type="AlphaFoldDB" id="A0A1B9GUI4"/>
<name>A0A1B9GUI4_9TREE</name>
<reference evidence="2 3" key="1">
    <citation type="submission" date="2013-07" db="EMBL/GenBank/DDBJ databases">
        <title>The Genome Sequence of Cryptococcus heveanensis BCC8398.</title>
        <authorList>
            <consortium name="The Broad Institute Genome Sequencing Platform"/>
            <person name="Cuomo C."/>
            <person name="Litvintseva A."/>
            <person name="Chen Y."/>
            <person name="Heitman J."/>
            <person name="Sun S."/>
            <person name="Springer D."/>
            <person name="Dromer F."/>
            <person name="Young S.K."/>
            <person name="Zeng Q."/>
            <person name="Gargeya S."/>
            <person name="Fitzgerald M."/>
            <person name="Abouelleil A."/>
            <person name="Alvarado L."/>
            <person name="Berlin A.M."/>
            <person name="Chapman S.B."/>
            <person name="Dewar J."/>
            <person name="Goldberg J."/>
            <person name="Griggs A."/>
            <person name="Gujja S."/>
            <person name="Hansen M."/>
            <person name="Howarth C."/>
            <person name="Imamovic A."/>
            <person name="Larimer J."/>
            <person name="McCowan C."/>
            <person name="Murphy C."/>
            <person name="Pearson M."/>
            <person name="Priest M."/>
            <person name="Roberts A."/>
            <person name="Saif S."/>
            <person name="Shea T."/>
            <person name="Sykes S."/>
            <person name="Wortman J."/>
            <person name="Nusbaum C."/>
            <person name="Birren B."/>
        </authorList>
    </citation>
    <scope>NUCLEOTIDE SEQUENCE [LARGE SCALE GENOMIC DNA]</scope>
    <source>
        <strain evidence="2 3">BCC8398</strain>
    </source>
</reference>
<keyword evidence="3" id="KW-1185">Reference proteome</keyword>
<feature type="compositionally biased region" description="Basic residues" evidence="1">
    <location>
        <begin position="165"/>
        <end position="178"/>
    </location>
</feature>
<evidence type="ECO:0000256" key="1">
    <source>
        <dbReference type="SAM" id="MobiDB-lite"/>
    </source>
</evidence>
<evidence type="ECO:0000313" key="2">
    <source>
        <dbReference type="EMBL" id="OCF34662.1"/>
    </source>
</evidence>
<evidence type="ECO:0000313" key="3">
    <source>
        <dbReference type="Proteomes" id="UP000092666"/>
    </source>
</evidence>
<reference evidence="3" key="2">
    <citation type="submission" date="2013-12" db="EMBL/GenBank/DDBJ databases">
        <title>Evolution of pathogenesis and genome organization in the Tremellales.</title>
        <authorList>
            <person name="Cuomo C."/>
            <person name="Litvintseva A."/>
            <person name="Heitman J."/>
            <person name="Chen Y."/>
            <person name="Sun S."/>
            <person name="Springer D."/>
            <person name="Dromer F."/>
            <person name="Young S."/>
            <person name="Zeng Q."/>
            <person name="Chapman S."/>
            <person name="Gujja S."/>
            <person name="Saif S."/>
            <person name="Birren B."/>
        </authorList>
    </citation>
    <scope>NUCLEOTIDE SEQUENCE [LARGE SCALE GENOMIC DNA]</scope>
    <source>
        <strain evidence="3">BCC8398</strain>
    </source>
</reference>
<sequence>MPPDAAHDQQQVLRLRAGAIDHGLPETLAATILSGDRTYQLALTGITDAIKAQVDVIHEIKELDKEIETLPPGSSLLSFYKRARDTLMESTTILNDVIIVPPSRRLLTIQAEMLKIDKAPSSSHIEQIAVENDEATLSDPPKMAPKATATKTNKIKSTTEDGKKKGAAKKHAPSKKTKISAGENATAPVEIGDNTGEDPSDAHDVVGDEGSAEQAIGEGNGRKRSNSATSVESGSQPRRSIRHKTAQDTAQQVSHFKKRKTLVESDSSSSNLDDFDPEAGDADFLREIKKFRSEVGEKGKGRQ</sequence>
<dbReference type="Proteomes" id="UP000092666">
    <property type="component" value="Unassembled WGS sequence"/>
</dbReference>
<feature type="region of interest" description="Disordered" evidence="1">
    <location>
        <begin position="131"/>
        <end position="279"/>
    </location>
</feature>
<accession>A0A1B9GUI4</accession>
<dbReference type="EMBL" id="KV700124">
    <property type="protein sequence ID" value="OCF34662.1"/>
    <property type="molecule type" value="Genomic_DNA"/>
</dbReference>
<feature type="compositionally biased region" description="Polar residues" evidence="1">
    <location>
        <begin position="226"/>
        <end position="238"/>
    </location>
</feature>
<protein>
    <submittedName>
        <fullName evidence="2">Uncharacterized protein</fullName>
    </submittedName>
</protein>
<organism evidence="2 3">
    <name type="scientific">Kwoniella heveanensis BCC8398</name>
    <dbReference type="NCBI Taxonomy" id="1296120"/>
    <lineage>
        <taxon>Eukaryota</taxon>
        <taxon>Fungi</taxon>
        <taxon>Dikarya</taxon>
        <taxon>Basidiomycota</taxon>
        <taxon>Agaricomycotina</taxon>
        <taxon>Tremellomycetes</taxon>
        <taxon>Tremellales</taxon>
        <taxon>Cryptococcaceae</taxon>
        <taxon>Kwoniella</taxon>
    </lineage>
</organism>